<dbReference type="Proteomes" id="UP000265864">
    <property type="component" value="Chromosome"/>
</dbReference>
<dbReference type="RefSeq" id="WP_038638045.1">
    <property type="nucleotide sequence ID" value="NZ_CABHXS010000118.1"/>
</dbReference>
<reference evidence="2 4" key="2">
    <citation type="submission" date="2018-09" db="EMBL/GenBank/DDBJ databases">
        <title>Yersinia kristensenii subsp. rochesterensis subsp. nov., Isolated from Human Feces.</title>
        <authorList>
            <person name="Cunningham S.A."/>
            <person name="Jeraldo P."/>
            <person name="Patel R."/>
        </authorList>
    </citation>
    <scope>NUCLEOTIDE SEQUENCE [LARGE SCALE GENOMIC DNA]</scope>
    <source>
        <strain evidence="2 4">ATCC BAA-2637</strain>
    </source>
</reference>
<evidence type="ECO:0000313" key="2">
    <source>
        <dbReference type="EMBL" id="AYD42409.1"/>
    </source>
</evidence>
<name>A0A386HA53_9GAMM</name>
<dbReference type="Pfam" id="PF06438">
    <property type="entry name" value="HasA"/>
    <property type="match status" value="1"/>
</dbReference>
<evidence type="ECO:0000313" key="1">
    <source>
        <dbReference type="EMBL" id="AJJ35648.1"/>
    </source>
</evidence>
<sequence>MTVTIKYHSQFADHTISSYTQQWATAYGDLVQASNIDELYYFFSDIDANDNNEIVLAGFKSPYQSEAIIIGGTLLGDNGRMGIDNYIQSLEFGESLISNTDNTAKQLEQVQLRFDGLEIEGDFYHSACSLSRAIHAEPGKPYQDGADQGTYNLLRGNADSMLELLKAQGVDINTPLKDMAIASQLDTTSEMMADAPIIDTIGSYDSAEILMAA</sequence>
<dbReference type="InterPro" id="IPR036912">
    <property type="entry name" value="HasA_haem-bd_sf"/>
</dbReference>
<evidence type="ECO:0000313" key="3">
    <source>
        <dbReference type="Proteomes" id="UP000031883"/>
    </source>
</evidence>
<dbReference type="EMBL" id="CP009997">
    <property type="protein sequence ID" value="AJJ35648.1"/>
    <property type="molecule type" value="Genomic_DNA"/>
</dbReference>
<dbReference type="AlphaFoldDB" id="A0A386HA53"/>
<dbReference type="Gene3D" id="3.30.1500.10">
    <property type="entry name" value="Haem-binding HasA"/>
    <property type="match status" value="1"/>
</dbReference>
<reference evidence="1 3" key="1">
    <citation type="journal article" date="2015" name="Genome Announc.">
        <title>Thirty-Two Complete Genome Assemblies of Nine Yersinia Species, Including Y. pestis, Y. pseudotuberculosis, and Y. enterocolitica.</title>
        <authorList>
            <person name="Johnson S.L."/>
            <person name="Daligault H.E."/>
            <person name="Davenport K.W."/>
            <person name="Jaissle J."/>
            <person name="Frey K.G."/>
            <person name="Ladner J.T."/>
            <person name="Broomall S.M."/>
            <person name="Bishop-Lilly K.A."/>
            <person name="Bruce D.C."/>
            <person name="Coyne S.R."/>
            <person name="Gibbons H.S."/>
            <person name="Lo C.C."/>
            <person name="Munk A.C."/>
            <person name="Rosenzweig C.N."/>
            <person name="Koroleva G.I."/>
            <person name="Palacios G.F."/>
            <person name="Redden C.L."/>
            <person name="Xu Y."/>
            <person name="Minogue T.D."/>
            <person name="Chain P.S."/>
        </authorList>
    </citation>
    <scope>NUCLEOTIDE SEQUENCE [LARGE SCALE GENOMIC DNA]</scope>
    <source>
        <strain evidence="1 3">Y231</strain>
    </source>
</reference>
<proteinExistence type="predicted"/>
<dbReference type="InterPro" id="IPR010495">
    <property type="entry name" value="HasA_haem-bd"/>
</dbReference>
<dbReference type="Proteomes" id="UP000031883">
    <property type="component" value="Chromosome"/>
</dbReference>
<dbReference type="SUPFAM" id="SSF54621">
    <property type="entry name" value="Heme-binding protein A (HasA)"/>
    <property type="match status" value="1"/>
</dbReference>
<dbReference type="GeneID" id="82549313"/>
<gene>
    <name evidence="1" type="ORF">CH54_2702</name>
    <name evidence="2" type="ORF">DXZ79_00670</name>
</gene>
<organism evidence="2 4">
    <name type="scientific">Yersinia rochesterensis</name>
    <dbReference type="NCBI Taxonomy" id="1604335"/>
    <lineage>
        <taxon>Bacteria</taxon>
        <taxon>Pseudomonadati</taxon>
        <taxon>Pseudomonadota</taxon>
        <taxon>Gammaproteobacteria</taxon>
        <taxon>Enterobacterales</taxon>
        <taxon>Yersiniaceae</taxon>
        <taxon>Yersinia</taxon>
    </lineage>
</organism>
<accession>A0A386HA53</accession>
<evidence type="ECO:0000313" key="4">
    <source>
        <dbReference type="Proteomes" id="UP000265864"/>
    </source>
</evidence>
<dbReference type="EMBL" id="CP032482">
    <property type="protein sequence ID" value="AYD42409.1"/>
    <property type="molecule type" value="Genomic_DNA"/>
</dbReference>
<keyword evidence="3" id="KW-1185">Reference proteome</keyword>
<protein>
    <submittedName>
        <fullName evidence="1">Heme-binding A family protein</fullName>
    </submittedName>
    <submittedName>
        <fullName evidence="2">Hemophore</fullName>
    </submittedName>
</protein>